<name>A0A1H7NFV9_9EURY</name>
<gene>
    <name evidence="2" type="ORF">SAMN05216439_0197</name>
</gene>
<protein>
    <submittedName>
        <fullName evidence="2">Flavodoxin</fullName>
    </submittedName>
</protein>
<dbReference type="InterPro" id="IPR008254">
    <property type="entry name" value="Flavodoxin/NO_synth"/>
</dbReference>
<organism evidence="2 3">
    <name type="scientific">Methanobrevibacter gottschalkii</name>
    <dbReference type="NCBI Taxonomy" id="190974"/>
    <lineage>
        <taxon>Archaea</taxon>
        <taxon>Methanobacteriati</taxon>
        <taxon>Methanobacteriota</taxon>
        <taxon>Methanomada group</taxon>
        <taxon>Methanobacteria</taxon>
        <taxon>Methanobacteriales</taxon>
        <taxon>Methanobacteriaceae</taxon>
        <taxon>Methanobrevibacter</taxon>
    </lineage>
</organism>
<dbReference type="RefSeq" id="WP_069575486.1">
    <property type="nucleotide sequence ID" value="NZ_FOAK01000012.1"/>
</dbReference>
<dbReference type="PANTHER" id="PTHR39201:SF1">
    <property type="entry name" value="FLAVODOXIN-LIKE DOMAIN-CONTAINING PROTEIN"/>
    <property type="match status" value="1"/>
</dbReference>
<reference evidence="2 3" key="1">
    <citation type="submission" date="2016-10" db="EMBL/GenBank/DDBJ databases">
        <authorList>
            <person name="de Groot N.N."/>
        </authorList>
    </citation>
    <scope>NUCLEOTIDE SEQUENCE [LARGE SCALE GENOMIC DNA]</scope>
    <source>
        <strain evidence="2 3">DSM 11978</strain>
    </source>
</reference>
<proteinExistence type="predicted"/>
<dbReference type="SUPFAM" id="SSF52218">
    <property type="entry name" value="Flavoproteins"/>
    <property type="match status" value="1"/>
</dbReference>
<accession>A0A1H7NFV9</accession>
<evidence type="ECO:0000313" key="2">
    <source>
        <dbReference type="EMBL" id="SEL22334.1"/>
    </source>
</evidence>
<dbReference type="InterPro" id="IPR029039">
    <property type="entry name" value="Flavoprotein-like_sf"/>
</dbReference>
<dbReference type="Gene3D" id="3.40.50.360">
    <property type="match status" value="1"/>
</dbReference>
<dbReference type="EMBL" id="FOAK01000012">
    <property type="protein sequence ID" value="SEL22334.1"/>
    <property type="molecule type" value="Genomic_DNA"/>
</dbReference>
<feature type="domain" description="Flavodoxin-like" evidence="1">
    <location>
        <begin position="2"/>
        <end position="122"/>
    </location>
</feature>
<evidence type="ECO:0000313" key="3">
    <source>
        <dbReference type="Proteomes" id="UP000199506"/>
    </source>
</evidence>
<dbReference type="OrthoDB" id="73155at2157"/>
<evidence type="ECO:0000259" key="1">
    <source>
        <dbReference type="Pfam" id="PF12682"/>
    </source>
</evidence>
<dbReference type="Pfam" id="PF12682">
    <property type="entry name" value="Flavodoxin_4"/>
    <property type="match status" value="1"/>
</dbReference>
<dbReference type="PANTHER" id="PTHR39201">
    <property type="entry name" value="EXPORTED PROTEIN-RELATED"/>
    <property type="match status" value="1"/>
</dbReference>
<dbReference type="AlphaFoldDB" id="A0A1H7NFV9"/>
<dbReference type="Proteomes" id="UP000199506">
    <property type="component" value="Unassembled WGS sequence"/>
</dbReference>
<sequence>MKSLVTYYSRSDITKKLAEDIANQLNCDIEEIKPKVDYHGKLGYARGIKDGRAGKIVELESLKYNPQDYDVVYVGGPVWAAKAANPVISYLKENEGKFNNVKFFITAGSKGFESSLEQMENTSMKPLKTLQLRAKEVKNEDYDLTSFLE</sequence>
<dbReference type="GO" id="GO:0010181">
    <property type="term" value="F:FMN binding"/>
    <property type="evidence" value="ECO:0007669"/>
    <property type="project" value="InterPro"/>
</dbReference>
<dbReference type="STRING" id="190974.SAMN05216439_0197"/>